<keyword evidence="4" id="KW-1185">Reference proteome</keyword>
<dbReference type="OrthoDB" id="8561742at2"/>
<feature type="compositionally biased region" description="Polar residues" evidence="1">
    <location>
        <begin position="260"/>
        <end position="271"/>
    </location>
</feature>
<name>A0A662Z8U1_9GAMM</name>
<dbReference type="Proteomes" id="UP000243374">
    <property type="component" value="Unassembled WGS sequence"/>
</dbReference>
<dbReference type="RefSeq" id="WP_074840409.1">
    <property type="nucleotide sequence ID" value="NZ_CP047056.1"/>
</dbReference>
<gene>
    <name evidence="3" type="ORF">SAMN04487865_101829</name>
</gene>
<feature type="compositionally biased region" description="Polar residues" evidence="1">
    <location>
        <begin position="278"/>
        <end position="294"/>
    </location>
</feature>
<feature type="region of interest" description="Disordered" evidence="1">
    <location>
        <begin position="222"/>
        <end position="315"/>
    </location>
</feature>
<sequence>MSEFTEKLIASIVKENNQGYLILKNSWSLFDSNIGVGGNTHSFNITIRPENGQDIIAEESIKPEDISFSSPDKGYKIRLSTQSFNSVSSQVNRYSGKFETLVKEYTTADNKVVGPTHEFFTLPEGDISLILDSQEPQDQYVDSPVQSSLNSTASASTENLFSGINKDTNVQQNAQVSSSPKKKAFLIPLIAAIAALLILLAAFLVWKGFFSGDDAVATQNPAVTEAQSSEEPKNEPALEDESKKADDENKKAADDGKSLESANTDENNQNAPAEAVNQEPQSPAENQAAAQPSAETPAVSANSTASSGSPSACTLSSEKDEVIISSCLSTNPKIEVISTLSEQSLNNDRCDLGKRLLSSYGRKDSSAAYMFAKYFDPNSTAQSKCIKKDKTQALYWYQKASDLGMNEANEAIGKLKE</sequence>
<keyword evidence="2" id="KW-0472">Membrane</keyword>
<feature type="transmembrane region" description="Helical" evidence="2">
    <location>
        <begin position="185"/>
        <end position="206"/>
    </location>
</feature>
<keyword evidence="2" id="KW-0812">Transmembrane</keyword>
<protein>
    <recommendedName>
        <fullName evidence="5">Sel1 repeat-containing protein</fullName>
    </recommendedName>
</protein>
<evidence type="ECO:0000256" key="2">
    <source>
        <dbReference type="SAM" id="Phobius"/>
    </source>
</evidence>
<evidence type="ECO:0000256" key="1">
    <source>
        <dbReference type="SAM" id="MobiDB-lite"/>
    </source>
</evidence>
<evidence type="ECO:0008006" key="5">
    <source>
        <dbReference type="Google" id="ProtNLM"/>
    </source>
</evidence>
<reference evidence="3 4" key="1">
    <citation type="submission" date="2016-10" db="EMBL/GenBank/DDBJ databases">
        <authorList>
            <person name="Varghese N."/>
            <person name="Submissions S."/>
        </authorList>
    </citation>
    <scope>NUCLEOTIDE SEQUENCE [LARGE SCALE GENOMIC DNA]</scope>
    <source>
        <strain evidence="3 4">22B</strain>
    </source>
</reference>
<accession>A0A662Z8U1</accession>
<feature type="compositionally biased region" description="Low complexity" evidence="1">
    <location>
        <begin position="298"/>
        <end position="312"/>
    </location>
</feature>
<dbReference type="AlphaFoldDB" id="A0A662Z8U1"/>
<feature type="compositionally biased region" description="Basic and acidic residues" evidence="1">
    <location>
        <begin position="230"/>
        <end position="258"/>
    </location>
</feature>
<organism evidence="3 4">
    <name type="scientific">Succinivibrio dextrinosolvens</name>
    <dbReference type="NCBI Taxonomy" id="83771"/>
    <lineage>
        <taxon>Bacteria</taxon>
        <taxon>Pseudomonadati</taxon>
        <taxon>Pseudomonadota</taxon>
        <taxon>Gammaproteobacteria</taxon>
        <taxon>Aeromonadales</taxon>
        <taxon>Succinivibrionaceae</taxon>
        <taxon>Succinivibrio</taxon>
    </lineage>
</organism>
<evidence type="ECO:0000313" key="3">
    <source>
        <dbReference type="EMBL" id="SFK05411.1"/>
    </source>
</evidence>
<evidence type="ECO:0000313" key="4">
    <source>
        <dbReference type="Proteomes" id="UP000243374"/>
    </source>
</evidence>
<keyword evidence="2" id="KW-1133">Transmembrane helix</keyword>
<dbReference type="EMBL" id="FOSF01000018">
    <property type="protein sequence ID" value="SFK05411.1"/>
    <property type="molecule type" value="Genomic_DNA"/>
</dbReference>
<proteinExistence type="predicted"/>